<organism evidence="8 9">
    <name type="scientific">Parachlamydia acanthamoebae</name>
    <dbReference type="NCBI Taxonomy" id="83552"/>
    <lineage>
        <taxon>Bacteria</taxon>
        <taxon>Pseudomonadati</taxon>
        <taxon>Chlamydiota</taxon>
        <taxon>Chlamydiia</taxon>
        <taxon>Parachlamydiales</taxon>
        <taxon>Parachlamydiaceae</taxon>
        <taxon>Parachlamydia</taxon>
    </lineage>
</organism>
<evidence type="ECO:0000256" key="3">
    <source>
        <dbReference type="ARBA" id="ARBA00022603"/>
    </source>
</evidence>
<evidence type="ECO:0000256" key="7">
    <source>
        <dbReference type="HAMAP-Rule" id="MF_01057"/>
    </source>
</evidence>
<gene>
    <name evidence="7 8" type="primary">trmB</name>
    <name evidence="8" type="ORF">DB43_DZ00280</name>
</gene>
<dbReference type="PATRIC" id="fig|83552.4.peg.370"/>
<dbReference type="HAMAP" id="MF_01057">
    <property type="entry name" value="tRNA_methyltr_TrmB"/>
    <property type="match status" value="1"/>
</dbReference>
<feature type="binding site" evidence="7">
    <location>
        <position position="109"/>
    </location>
    <ligand>
        <name>S-adenosyl-L-methionine</name>
        <dbReference type="ChEBI" id="CHEBI:59789"/>
    </ligand>
</feature>
<evidence type="ECO:0000256" key="5">
    <source>
        <dbReference type="ARBA" id="ARBA00022691"/>
    </source>
</evidence>
<sequence length="234" mass="27173">MKPEDLKSPFREGERKVLIQDRVWYIPLKGLSESDPFRFPGWEDPALFGNSSPVYVEYCSGNGTWIAEKAAENPSINWVAVEKKFERVRKIWSKIKNLQLPNLIVISGEGLLTTERFFPQESVEAVYVNFPDPWPKKRHAKNRIIQPIFVQQIARILKPSGSLTLVTDSLEYSAQMIEVVNGSVDFSSYFPAPYYSEDVQNYGSSYFEQLWKEQGRIIRYHQFQKKIMEEACSF</sequence>
<comment type="pathway">
    <text evidence="7">tRNA modification; N(7)-methylguanine-tRNA biosynthesis.</text>
</comment>
<feature type="binding site" evidence="7">
    <location>
        <position position="136"/>
    </location>
    <ligand>
        <name>substrate</name>
    </ligand>
</feature>
<keyword evidence="4 7" id="KW-0808">Transferase</keyword>
<feature type="binding site" evidence="7">
    <location>
        <position position="82"/>
    </location>
    <ligand>
        <name>S-adenosyl-L-methionine</name>
        <dbReference type="ChEBI" id="CHEBI:59789"/>
    </ligand>
</feature>
<comment type="caution">
    <text evidence="8">The sequence shown here is derived from an EMBL/GenBank/DDBJ whole genome shotgun (WGS) entry which is preliminary data.</text>
</comment>
<feature type="binding site" evidence="7">
    <location>
        <position position="132"/>
    </location>
    <ligand>
        <name>S-adenosyl-L-methionine</name>
        <dbReference type="ChEBI" id="CHEBI:59789"/>
    </ligand>
</feature>
<dbReference type="PANTHER" id="PTHR23417">
    <property type="entry name" value="3-DEOXY-D-MANNO-OCTULOSONIC-ACID TRANSFERASE/TRNA GUANINE-N 7 - -METHYLTRANSFERASE"/>
    <property type="match status" value="1"/>
</dbReference>
<keyword evidence="5 7" id="KW-0949">S-adenosyl-L-methionine</keyword>
<evidence type="ECO:0000313" key="8">
    <source>
        <dbReference type="EMBL" id="KIA78441.1"/>
    </source>
</evidence>
<dbReference type="GO" id="GO:0008176">
    <property type="term" value="F:tRNA (guanine(46)-N7)-methyltransferase activity"/>
    <property type="evidence" value="ECO:0007669"/>
    <property type="project" value="UniProtKB-UniRule"/>
</dbReference>
<evidence type="ECO:0000256" key="1">
    <source>
        <dbReference type="ARBA" id="ARBA00000142"/>
    </source>
</evidence>
<dbReference type="OMA" id="PDPQIKY"/>
<comment type="function">
    <text evidence="2 7">Catalyzes the formation of N(7)-methylguanine at position 46 (m7G46) in tRNA.</text>
</comment>
<keyword evidence="3 7" id="KW-0489">Methyltransferase</keyword>
<feature type="binding site" evidence="7">
    <location>
        <position position="168"/>
    </location>
    <ligand>
        <name>substrate</name>
    </ligand>
</feature>
<feature type="binding site" evidence="7">
    <location>
        <position position="57"/>
    </location>
    <ligand>
        <name>S-adenosyl-L-methionine</name>
        <dbReference type="ChEBI" id="CHEBI:59789"/>
    </ligand>
</feature>
<dbReference type="InterPro" id="IPR029063">
    <property type="entry name" value="SAM-dependent_MTases_sf"/>
</dbReference>
<reference evidence="8 9" key="1">
    <citation type="journal article" date="2014" name="Mol. Biol. Evol.">
        <title>Massive expansion of Ubiquitination-related gene families within the Chlamydiae.</title>
        <authorList>
            <person name="Domman D."/>
            <person name="Collingro A."/>
            <person name="Lagkouvardos I."/>
            <person name="Gehre L."/>
            <person name="Weinmaier T."/>
            <person name="Rattei T."/>
            <person name="Subtil A."/>
            <person name="Horn M."/>
        </authorList>
    </citation>
    <scope>NUCLEOTIDE SEQUENCE [LARGE SCALE GENOMIC DNA]</scope>
    <source>
        <strain evidence="8 9">OEW1</strain>
    </source>
</reference>
<dbReference type="PROSITE" id="PS51625">
    <property type="entry name" value="SAM_MT_TRMB"/>
    <property type="match status" value="1"/>
</dbReference>
<dbReference type="GO" id="GO:0043527">
    <property type="term" value="C:tRNA methyltransferase complex"/>
    <property type="evidence" value="ECO:0007669"/>
    <property type="project" value="TreeGrafter"/>
</dbReference>
<dbReference type="InterPro" id="IPR055361">
    <property type="entry name" value="tRNA_methyltr_TrmB_bact"/>
</dbReference>
<dbReference type="Gene3D" id="3.40.50.150">
    <property type="entry name" value="Vaccinia Virus protein VP39"/>
    <property type="match status" value="1"/>
</dbReference>
<dbReference type="AlphaFoldDB" id="A0A0C1C4N9"/>
<evidence type="ECO:0000313" key="9">
    <source>
        <dbReference type="Proteomes" id="UP000031307"/>
    </source>
</evidence>
<dbReference type="EC" id="2.1.1.33" evidence="7"/>
<evidence type="ECO:0000256" key="4">
    <source>
        <dbReference type="ARBA" id="ARBA00022679"/>
    </source>
</evidence>
<dbReference type="SUPFAM" id="SSF53335">
    <property type="entry name" value="S-adenosyl-L-methionine-dependent methyltransferases"/>
    <property type="match status" value="1"/>
</dbReference>
<evidence type="ECO:0000256" key="2">
    <source>
        <dbReference type="ARBA" id="ARBA00003015"/>
    </source>
</evidence>
<dbReference type="InterPro" id="IPR003358">
    <property type="entry name" value="tRNA_(Gua-N-7)_MeTrfase_Trmb"/>
</dbReference>
<proteinExistence type="inferred from homology"/>
<keyword evidence="6 7" id="KW-0819">tRNA processing</keyword>
<dbReference type="CDD" id="cd02440">
    <property type="entry name" value="AdoMet_MTases"/>
    <property type="match status" value="1"/>
</dbReference>
<dbReference type="EMBL" id="JSAM01000020">
    <property type="protein sequence ID" value="KIA78441.1"/>
    <property type="molecule type" value="Genomic_DNA"/>
</dbReference>
<comment type="catalytic activity">
    <reaction evidence="1 7">
        <text>guanosine(46) in tRNA + S-adenosyl-L-methionine = N(7)-methylguanosine(46) in tRNA + S-adenosyl-L-homocysteine</text>
        <dbReference type="Rhea" id="RHEA:42708"/>
        <dbReference type="Rhea" id="RHEA-COMP:10188"/>
        <dbReference type="Rhea" id="RHEA-COMP:10189"/>
        <dbReference type="ChEBI" id="CHEBI:57856"/>
        <dbReference type="ChEBI" id="CHEBI:59789"/>
        <dbReference type="ChEBI" id="CHEBI:74269"/>
        <dbReference type="ChEBI" id="CHEBI:74480"/>
        <dbReference type="EC" id="2.1.1.33"/>
    </reaction>
</comment>
<dbReference type="RefSeq" id="WP_006341818.1">
    <property type="nucleotide sequence ID" value="NZ_BAWW01000003.1"/>
</dbReference>
<accession>A0A0C1C4N9</accession>
<dbReference type="PANTHER" id="PTHR23417:SF14">
    <property type="entry name" value="PENTACOTRIPEPTIDE-REPEAT REGION OF PRORP DOMAIN-CONTAINING PROTEIN"/>
    <property type="match status" value="1"/>
</dbReference>
<protein>
    <recommendedName>
        <fullName evidence="7">tRNA (guanine-N(7)-)-methyltransferase</fullName>
        <ecNumber evidence="7">2.1.1.33</ecNumber>
    </recommendedName>
    <alternativeName>
        <fullName evidence="7">tRNA (guanine(46)-N(7))-methyltransferase</fullName>
    </alternativeName>
    <alternativeName>
        <fullName evidence="7">tRNA(m7G46)-methyltransferase</fullName>
    </alternativeName>
</protein>
<evidence type="ECO:0000256" key="6">
    <source>
        <dbReference type="ARBA" id="ARBA00022694"/>
    </source>
</evidence>
<dbReference type="UniPathway" id="UPA00989"/>
<dbReference type="Pfam" id="PF02390">
    <property type="entry name" value="Methyltransf_4"/>
    <property type="match status" value="1"/>
</dbReference>
<comment type="similarity">
    <text evidence="7">Belongs to the class I-like SAM-binding methyltransferase superfamily. TrmB family.</text>
</comment>
<dbReference type="Proteomes" id="UP000031307">
    <property type="component" value="Unassembled WGS sequence"/>
</dbReference>
<comment type="caution">
    <text evidence="7">Lacks conserved residue(s) required for the propagation of feature annotation.</text>
</comment>
<name>A0A0C1C4N9_9BACT</name>